<feature type="transmembrane region" description="Helical" evidence="6">
    <location>
        <begin position="313"/>
        <end position="334"/>
    </location>
</feature>
<name>A0AAW1K9V3_SAPOF</name>
<dbReference type="InterPro" id="IPR000109">
    <property type="entry name" value="POT_fam"/>
</dbReference>
<comment type="subcellular location">
    <subcellularLocation>
        <location evidence="1">Membrane</location>
        <topology evidence="1">Multi-pass membrane protein</topology>
    </subcellularLocation>
</comment>
<feature type="transmembrane region" description="Helical" evidence="6">
    <location>
        <begin position="68"/>
        <end position="87"/>
    </location>
</feature>
<accession>A0AAW1K9V3</accession>
<evidence type="ECO:0000256" key="2">
    <source>
        <dbReference type="ARBA" id="ARBA00005982"/>
    </source>
</evidence>
<dbReference type="GO" id="GO:0016020">
    <property type="term" value="C:membrane"/>
    <property type="evidence" value="ECO:0007669"/>
    <property type="project" value="UniProtKB-SubCell"/>
</dbReference>
<evidence type="ECO:0000256" key="3">
    <source>
        <dbReference type="ARBA" id="ARBA00022692"/>
    </source>
</evidence>
<dbReference type="AlphaFoldDB" id="A0AAW1K9V3"/>
<evidence type="ECO:0000313" key="8">
    <source>
        <dbReference type="Proteomes" id="UP001443914"/>
    </source>
</evidence>
<keyword evidence="3 6" id="KW-0812">Transmembrane</keyword>
<evidence type="ECO:0008006" key="9">
    <source>
        <dbReference type="Google" id="ProtNLM"/>
    </source>
</evidence>
<keyword evidence="5 6" id="KW-0472">Membrane</keyword>
<keyword evidence="8" id="KW-1185">Reference proteome</keyword>
<proteinExistence type="inferred from homology"/>
<keyword evidence="4 6" id="KW-1133">Transmembrane helix</keyword>
<protein>
    <recommendedName>
        <fullName evidence="9">Protein NRT1/ PTR FAMILY 5.5-like</fullName>
    </recommendedName>
</protein>
<feature type="transmembrane region" description="Helical" evidence="6">
    <location>
        <begin position="392"/>
        <end position="415"/>
    </location>
</feature>
<feature type="transmembrane region" description="Helical" evidence="6">
    <location>
        <begin position="177"/>
        <end position="195"/>
    </location>
</feature>
<evidence type="ECO:0000256" key="1">
    <source>
        <dbReference type="ARBA" id="ARBA00004141"/>
    </source>
</evidence>
<feature type="transmembrane region" description="Helical" evidence="6">
    <location>
        <begin position="40"/>
        <end position="61"/>
    </location>
</feature>
<feature type="transmembrane region" description="Helical" evidence="6">
    <location>
        <begin position="476"/>
        <end position="503"/>
    </location>
</feature>
<dbReference type="PANTHER" id="PTHR11654">
    <property type="entry name" value="OLIGOPEPTIDE TRANSPORTER-RELATED"/>
    <property type="match status" value="1"/>
</dbReference>
<dbReference type="Gene3D" id="1.20.1250.20">
    <property type="entry name" value="MFS general substrate transporter like domains"/>
    <property type="match status" value="1"/>
</dbReference>
<dbReference type="GO" id="GO:0022857">
    <property type="term" value="F:transmembrane transporter activity"/>
    <property type="evidence" value="ECO:0007669"/>
    <property type="project" value="InterPro"/>
</dbReference>
<comment type="caution">
    <text evidence="7">The sequence shown here is derived from an EMBL/GenBank/DDBJ whole genome shotgun (WGS) entry which is preliminary data.</text>
</comment>
<feature type="transmembrane region" description="Helical" evidence="6">
    <location>
        <begin position="202"/>
        <end position="220"/>
    </location>
</feature>
<feature type="transmembrane region" description="Helical" evidence="6">
    <location>
        <begin position="524"/>
        <end position="546"/>
    </location>
</feature>
<dbReference type="EMBL" id="JBDFQZ010000006">
    <property type="protein sequence ID" value="KAK9715054.1"/>
    <property type="molecule type" value="Genomic_DNA"/>
</dbReference>
<comment type="similarity">
    <text evidence="2">Belongs to the major facilitator superfamily. Proton-dependent oligopeptide transporter (POT/PTR) (TC 2.A.17) family.</text>
</comment>
<evidence type="ECO:0000256" key="6">
    <source>
        <dbReference type="SAM" id="Phobius"/>
    </source>
</evidence>
<gene>
    <name evidence="7" type="ORF">RND81_06G140100</name>
</gene>
<feature type="transmembrane region" description="Helical" evidence="6">
    <location>
        <begin position="7"/>
        <end position="28"/>
    </location>
</feature>
<dbReference type="InterPro" id="IPR036259">
    <property type="entry name" value="MFS_trans_sf"/>
</dbReference>
<dbReference type="Proteomes" id="UP001443914">
    <property type="component" value="Unassembled WGS sequence"/>
</dbReference>
<organism evidence="7 8">
    <name type="scientific">Saponaria officinalis</name>
    <name type="common">Common soapwort</name>
    <name type="synonym">Lychnis saponaria</name>
    <dbReference type="NCBI Taxonomy" id="3572"/>
    <lineage>
        <taxon>Eukaryota</taxon>
        <taxon>Viridiplantae</taxon>
        <taxon>Streptophyta</taxon>
        <taxon>Embryophyta</taxon>
        <taxon>Tracheophyta</taxon>
        <taxon>Spermatophyta</taxon>
        <taxon>Magnoliopsida</taxon>
        <taxon>eudicotyledons</taxon>
        <taxon>Gunneridae</taxon>
        <taxon>Pentapetalae</taxon>
        <taxon>Caryophyllales</taxon>
        <taxon>Caryophyllaceae</taxon>
        <taxon>Caryophylleae</taxon>
        <taxon>Saponaria</taxon>
    </lineage>
</organism>
<reference evidence="7" key="1">
    <citation type="submission" date="2024-03" db="EMBL/GenBank/DDBJ databases">
        <title>WGS assembly of Saponaria officinalis var. Norfolk2.</title>
        <authorList>
            <person name="Jenkins J."/>
            <person name="Shu S."/>
            <person name="Grimwood J."/>
            <person name="Barry K."/>
            <person name="Goodstein D."/>
            <person name="Schmutz J."/>
            <person name="Leebens-Mack J."/>
            <person name="Osbourn A."/>
        </authorList>
    </citation>
    <scope>NUCLEOTIDE SEQUENCE [LARGE SCALE GENOMIC DNA]</scope>
    <source>
        <strain evidence="7">JIC</strain>
    </source>
</reference>
<evidence type="ECO:0000256" key="4">
    <source>
        <dbReference type="ARBA" id="ARBA00022989"/>
    </source>
</evidence>
<sequence>MGTLARIAGIMWADIFAYYILWMMVTYLTEVWKLDFTHAAAIVNIWRGSACVLPIAFVYVADAFVGNFCVLLLTSVSYTLGLGLLWMSTPPVLAKANGNCNEYKPECIEDKQVHLFYAALALTSIGMAGHLASLPSFIAEQMENVIGEFFGNAERLMEGDGVGCWGMCCATCRPIRGFFLTVMVAMAGLLVVTYVKAWGVQFGVCALFALASLLVYLSGIRSYNYVKPQGSAITLIFRVIFAAFSKIFCRRPKDSNELHENRDVTENVALLPHTNRLRCLDKAAIILREPELEQQAKNRWRLCKVTEVEATKIAICMIPLWMTFIFCGVVSAIGDTYFLEQAKSLNPKVGRIKVPLIIFLWFYDQARTQFSKYFVQMAAKFIRSSRASYRRYVPPTGVAVGMVFATLCCITAALIESRRLGIVKRNGLIDKPDARVPMTMFWLLPQFLLLGGLDGIREWSVSYLVIDQAPVAMIKYFGYFISSVFGIGMMGSALSVHVVGKISQAKSGISWFQSTMNKSRLDKYYWVLAALSAANLLVYIVVASFYSYKDAIIEELVEPEYEETEMNLFQHDL</sequence>
<evidence type="ECO:0000256" key="5">
    <source>
        <dbReference type="ARBA" id="ARBA00023136"/>
    </source>
</evidence>
<evidence type="ECO:0000313" key="7">
    <source>
        <dbReference type="EMBL" id="KAK9715054.1"/>
    </source>
</evidence>
<dbReference type="Pfam" id="PF00854">
    <property type="entry name" value="PTR2"/>
    <property type="match status" value="1"/>
</dbReference>